<dbReference type="Pfam" id="PF02984">
    <property type="entry name" value="Cyclin_C"/>
    <property type="match status" value="1"/>
</dbReference>
<dbReference type="STRING" id="139825.A0A401H2J0"/>
<dbReference type="InterPro" id="IPR006671">
    <property type="entry name" value="Cyclin_N"/>
</dbReference>
<feature type="domain" description="Cyclin-like" evidence="5">
    <location>
        <begin position="64"/>
        <end position="148"/>
    </location>
</feature>
<dbReference type="InterPro" id="IPR013763">
    <property type="entry name" value="Cyclin-like_dom"/>
</dbReference>
<dbReference type="Proteomes" id="UP000287166">
    <property type="component" value="Unassembled WGS sequence"/>
</dbReference>
<evidence type="ECO:0000256" key="2">
    <source>
        <dbReference type="ARBA" id="ARBA00023127"/>
    </source>
</evidence>
<dbReference type="RefSeq" id="XP_027619560.1">
    <property type="nucleotide sequence ID" value="XM_027763759.1"/>
</dbReference>
<dbReference type="GO" id="GO:0051301">
    <property type="term" value="P:cell division"/>
    <property type="evidence" value="ECO:0007669"/>
    <property type="project" value="UniProtKB-KW"/>
</dbReference>
<reference evidence="6 7" key="1">
    <citation type="journal article" date="2018" name="Sci. Rep.">
        <title>Genome sequence of the cauliflower mushroom Sparassis crispa (Hanabiratake) and its association with beneficial usage.</title>
        <authorList>
            <person name="Kiyama R."/>
            <person name="Furutani Y."/>
            <person name="Kawaguchi K."/>
            <person name="Nakanishi T."/>
        </authorList>
    </citation>
    <scope>NUCLEOTIDE SEQUENCE [LARGE SCALE GENOMIC DNA]</scope>
</reference>
<dbReference type="InParanoid" id="A0A401H2J0"/>
<comment type="similarity">
    <text evidence="4">Belongs to the cyclin family.</text>
</comment>
<keyword evidence="3" id="KW-0131">Cell cycle</keyword>
<gene>
    <name evidence="6" type="ORF">SCP_1400520</name>
</gene>
<evidence type="ECO:0000313" key="7">
    <source>
        <dbReference type="Proteomes" id="UP000287166"/>
    </source>
</evidence>
<evidence type="ECO:0000256" key="3">
    <source>
        <dbReference type="ARBA" id="ARBA00023306"/>
    </source>
</evidence>
<dbReference type="SMART" id="SM00385">
    <property type="entry name" value="CYCLIN"/>
    <property type="match status" value="2"/>
</dbReference>
<dbReference type="Pfam" id="PF00134">
    <property type="entry name" value="Cyclin_N"/>
    <property type="match status" value="1"/>
</dbReference>
<dbReference type="AlphaFoldDB" id="A0A401H2J0"/>
<evidence type="ECO:0000256" key="1">
    <source>
        <dbReference type="ARBA" id="ARBA00022618"/>
    </source>
</evidence>
<feature type="domain" description="Cyclin-like" evidence="5">
    <location>
        <begin position="161"/>
        <end position="244"/>
    </location>
</feature>
<dbReference type="OrthoDB" id="5590282at2759"/>
<dbReference type="EMBL" id="BFAD01000014">
    <property type="protein sequence ID" value="GBE88647.1"/>
    <property type="molecule type" value="Genomic_DNA"/>
</dbReference>
<dbReference type="Gene3D" id="1.10.472.10">
    <property type="entry name" value="Cyclin-like"/>
    <property type="match status" value="2"/>
</dbReference>
<accession>A0A401H2J0</accession>
<dbReference type="InterPro" id="IPR004367">
    <property type="entry name" value="Cyclin_C-dom"/>
</dbReference>
<comment type="caution">
    <text evidence="6">The sequence shown here is derived from an EMBL/GenBank/DDBJ whole genome shotgun (WGS) entry which is preliminary data.</text>
</comment>
<organism evidence="6 7">
    <name type="scientific">Sparassis crispa</name>
    <dbReference type="NCBI Taxonomy" id="139825"/>
    <lineage>
        <taxon>Eukaryota</taxon>
        <taxon>Fungi</taxon>
        <taxon>Dikarya</taxon>
        <taxon>Basidiomycota</taxon>
        <taxon>Agaricomycotina</taxon>
        <taxon>Agaricomycetes</taxon>
        <taxon>Polyporales</taxon>
        <taxon>Sparassidaceae</taxon>
        <taxon>Sparassis</taxon>
    </lineage>
</organism>
<proteinExistence type="inferred from homology"/>
<sequence>MDDTAIFGRLVEKFSAKSSEVDMENYGNEILQTLMDLESEMKPDPYYIDKQIQMDWSHRSTLIEWIAEVHQRLHLVPEMLFLCANCIDRFLSCKTINIERLQLVGITALFIAAKYEEVRPPPITDMIYWADDSCTDTELKSAERMMLSKLEFQLGRPSPIDFFAWIGQTGGYSPKAHAVTQYFLEVTIIDACFLNHPPSLIAGGAYALARIMLSEDSQVRSVHCWVAASLTRALVPSSYLLSGIHFC</sequence>
<keyword evidence="2 4" id="KW-0195">Cyclin</keyword>
<keyword evidence="1" id="KW-0132">Cell division</keyword>
<evidence type="ECO:0000256" key="4">
    <source>
        <dbReference type="RuleBase" id="RU000383"/>
    </source>
</evidence>
<dbReference type="GeneID" id="38785564"/>
<dbReference type="InterPro" id="IPR039361">
    <property type="entry name" value="Cyclin"/>
</dbReference>
<dbReference type="SUPFAM" id="SSF47954">
    <property type="entry name" value="Cyclin-like"/>
    <property type="match status" value="2"/>
</dbReference>
<dbReference type="PANTHER" id="PTHR10177">
    <property type="entry name" value="CYCLINS"/>
    <property type="match status" value="1"/>
</dbReference>
<dbReference type="InterPro" id="IPR036915">
    <property type="entry name" value="Cyclin-like_sf"/>
</dbReference>
<keyword evidence="7" id="KW-1185">Reference proteome</keyword>
<dbReference type="FunFam" id="1.10.472.10:FF:000001">
    <property type="entry name" value="G2/mitotic-specific cyclin"/>
    <property type="match status" value="1"/>
</dbReference>
<evidence type="ECO:0000313" key="6">
    <source>
        <dbReference type="EMBL" id="GBE88647.1"/>
    </source>
</evidence>
<evidence type="ECO:0000259" key="5">
    <source>
        <dbReference type="SMART" id="SM00385"/>
    </source>
</evidence>
<protein>
    <recommendedName>
        <fullName evidence="5">Cyclin-like domain-containing protein</fullName>
    </recommendedName>
</protein>
<name>A0A401H2J0_9APHY</name>